<evidence type="ECO:0000313" key="2">
    <source>
        <dbReference type="EMBL" id="CAB4131400.1"/>
    </source>
</evidence>
<sequence>MADPYVGAARAALGQGLGMGWGDEGEAWLRSKLGGVPYEQALKQIRQEYAQYSKEYPVTSTAAEFAGGVAPAVGMMFVPGAQPAGAAQMGASTMGALAKLAALGGATGAVSGAGSAEEGGRLSGAATGGTLGTILGVGTPVVMRGTTGAARWLRDRIAPSESAISQRAGEKMTQAMRESNLTPQQIEQMAARDRAMGVPSVVANVDNAMADLAEAVAQRTGKGTRKVEKTLTQQKTGARERTYQQVRKGLNPGDYYADEERLVKELRNKAGDVYENAYAHGDVDDPRIVEALKNPRFQEFFNKARSIAETEGQAAKLRGEDASRFALPELYKPTGKFTDSGAEILELTKLPDVRTLDYIKRGIDATIDSGFKGQGMSTAEASALRSLRKEFVNAIDENVPAYKAARQAYAGDLEVIDAMRTGMNDFNKLDHEQVIKLVSGMGDAEKDAFRTGVARHLYSTVMDPSTNFNAANRIINSPETVAKLQPLFDSPSQFRLFQTAMERESQLFHQANKILGGSQTAKRGAMRESLDEGPGVGDAISAAVTGGGFGSTLANITLKSLRNKIITPQVADKLSDMLMAKDPAEVAAVVKFLEEHAAGQAPRAVRATAAERGAVMGGATTVWPAPQEERPAEEPTNIEADISAQPAPGISSIEADIEAAGRK</sequence>
<accession>A0A6J5LEQ8</accession>
<feature type="region of interest" description="Disordered" evidence="1">
    <location>
        <begin position="618"/>
        <end position="663"/>
    </location>
</feature>
<gene>
    <name evidence="2" type="ORF">UFOVP126_77</name>
</gene>
<name>A0A6J5LEQ8_9CAUD</name>
<dbReference type="EMBL" id="LR796241">
    <property type="protein sequence ID" value="CAB4131400.1"/>
    <property type="molecule type" value="Genomic_DNA"/>
</dbReference>
<reference evidence="2" key="1">
    <citation type="submission" date="2020-04" db="EMBL/GenBank/DDBJ databases">
        <authorList>
            <person name="Chiriac C."/>
            <person name="Salcher M."/>
            <person name="Ghai R."/>
            <person name="Kavagutti S V."/>
        </authorList>
    </citation>
    <scope>NUCLEOTIDE SEQUENCE</scope>
</reference>
<evidence type="ECO:0000256" key="1">
    <source>
        <dbReference type="SAM" id="MobiDB-lite"/>
    </source>
</evidence>
<proteinExistence type="predicted"/>
<protein>
    <submittedName>
        <fullName evidence="2">Uncharacterized protein</fullName>
    </submittedName>
</protein>
<organism evidence="2">
    <name type="scientific">uncultured Caudovirales phage</name>
    <dbReference type="NCBI Taxonomy" id="2100421"/>
    <lineage>
        <taxon>Viruses</taxon>
        <taxon>Duplodnaviria</taxon>
        <taxon>Heunggongvirae</taxon>
        <taxon>Uroviricota</taxon>
        <taxon>Caudoviricetes</taxon>
        <taxon>Peduoviridae</taxon>
        <taxon>Maltschvirus</taxon>
        <taxon>Maltschvirus maltsch</taxon>
    </lineage>
</organism>